<feature type="domain" description="AD" evidence="2">
    <location>
        <begin position="84"/>
        <end position="179"/>
    </location>
</feature>
<feature type="region of interest" description="Disordered" evidence="1">
    <location>
        <begin position="181"/>
        <end position="201"/>
    </location>
</feature>
<dbReference type="PANTHER" id="PTHR13542">
    <property type="entry name" value="LSM12 HOMOLOG"/>
    <property type="match status" value="1"/>
</dbReference>
<evidence type="ECO:0000259" key="2">
    <source>
        <dbReference type="PROSITE" id="PS52001"/>
    </source>
</evidence>
<reference evidence="3" key="1">
    <citation type="submission" date="2015-07" db="EMBL/GenBank/DDBJ databases">
        <title>MeaNS - Measles Nucleotide Surveillance Program.</title>
        <authorList>
            <person name="Tran T."/>
            <person name="Druce J."/>
        </authorList>
    </citation>
    <scope>NUCLEOTIDE SEQUENCE</scope>
    <source>
        <strain evidence="3">UCB-OBI-ISO-001</strain>
        <tissue evidence="3">Gonad</tissue>
    </source>
</reference>
<dbReference type="InterPro" id="IPR047574">
    <property type="entry name" value="AD"/>
</dbReference>
<evidence type="ECO:0000313" key="3">
    <source>
        <dbReference type="EMBL" id="KOF90266.1"/>
    </source>
</evidence>
<proteinExistence type="predicted"/>
<dbReference type="Pfam" id="PF09793">
    <property type="entry name" value="AD"/>
    <property type="match status" value="1"/>
</dbReference>
<dbReference type="AlphaFoldDB" id="A0A0L8HM05"/>
<gene>
    <name evidence="3" type="ORF">OCBIM_22011487mg</name>
</gene>
<name>A0A0L8HM05_OCTBM</name>
<dbReference type="InterPro" id="IPR048478">
    <property type="entry name" value="LSM12_LSM"/>
</dbReference>
<dbReference type="SMART" id="SM00995">
    <property type="entry name" value="AD"/>
    <property type="match status" value="1"/>
</dbReference>
<dbReference type="Pfam" id="PF21166">
    <property type="entry name" value="LSM12_LSM"/>
    <property type="match status" value="1"/>
</dbReference>
<organism evidence="3">
    <name type="scientific">Octopus bimaculoides</name>
    <name type="common">California two-spotted octopus</name>
    <dbReference type="NCBI Taxonomy" id="37653"/>
    <lineage>
        <taxon>Eukaryota</taxon>
        <taxon>Metazoa</taxon>
        <taxon>Spiralia</taxon>
        <taxon>Lophotrochozoa</taxon>
        <taxon>Mollusca</taxon>
        <taxon>Cephalopoda</taxon>
        <taxon>Coleoidea</taxon>
        <taxon>Octopodiformes</taxon>
        <taxon>Octopoda</taxon>
        <taxon>Incirrata</taxon>
        <taxon>Octopodidae</taxon>
        <taxon>Octopus</taxon>
    </lineage>
</organism>
<dbReference type="PROSITE" id="PS52001">
    <property type="entry name" value="AD"/>
    <property type="match status" value="1"/>
</dbReference>
<dbReference type="InterPro" id="IPR019181">
    <property type="entry name" value="LSM12_ABD"/>
</dbReference>
<sequence length="201" mass="22194">MKLYQNMADSECFIVGSRISCTTVYNEKLEGEVAAFDIGTKLLIIKSNATNGNSNLHDMKLINLDYVKDVIVLADAKEQPPQLMPLNLAKLTSRIRQNVDNKKERVNHVGVGVSAEGQAVFDAIIKTIAETKWKGKNIVVMETVEITPPYGMENCHGPEGNQILNHVKKIVHKHMSKMIDSQLPNNLRKSLSPSPSPATSS</sequence>
<feature type="compositionally biased region" description="Low complexity" evidence="1">
    <location>
        <begin position="190"/>
        <end position="201"/>
    </location>
</feature>
<dbReference type="STRING" id="37653.A0A0L8HM05"/>
<accession>A0A0L8HM05</accession>
<dbReference type="OrthoDB" id="1057137at2759"/>
<evidence type="ECO:0000256" key="1">
    <source>
        <dbReference type="SAM" id="MobiDB-lite"/>
    </source>
</evidence>
<dbReference type="EMBL" id="KQ417795">
    <property type="protein sequence ID" value="KOF90266.1"/>
    <property type="molecule type" value="Genomic_DNA"/>
</dbReference>
<dbReference type="InterPro" id="IPR039683">
    <property type="entry name" value="Lsm12-like"/>
</dbReference>
<protein>
    <recommendedName>
        <fullName evidence="2">AD domain-containing protein</fullName>
    </recommendedName>
</protein>